<keyword evidence="8" id="KW-0249">Electron transport</keyword>
<dbReference type="GO" id="GO:0005743">
    <property type="term" value="C:mitochondrial inner membrane"/>
    <property type="evidence" value="ECO:0007669"/>
    <property type="project" value="UniProtKB-SubCell"/>
</dbReference>
<evidence type="ECO:0000256" key="14">
    <source>
        <dbReference type="SAM" id="Phobius"/>
    </source>
</evidence>
<dbReference type="InterPro" id="IPR009866">
    <property type="entry name" value="NADH_UbQ_OxRdtase_NDUFB4_su"/>
</dbReference>
<keyword evidence="10" id="KW-0496">Mitochondrion</keyword>
<dbReference type="EMBL" id="PZQS01000009">
    <property type="protein sequence ID" value="PVD24906.1"/>
    <property type="molecule type" value="Genomic_DNA"/>
</dbReference>
<accession>A0A2T7NUU2</accession>
<evidence type="ECO:0000256" key="4">
    <source>
        <dbReference type="ARBA" id="ARBA00022448"/>
    </source>
</evidence>
<name>A0A2T7NUU2_POMCA</name>
<evidence type="ECO:0000256" key="2">
    <source>
        <dbReference type="ARBA" id="ARBA00007260"/>
    </source>
</evidence>
<evidence type="ECO:0000256" key="7">
    <source>
        <dbReference type="ARBA" id="ARBA00022792"/>
    </source>
</evidence>
<evidence type="ECO:0000256" key="10">
    <source>
        <dbReference type="ARBA" id="ARBA00023128"/>
    </source>
</evidence>
<evidence type="ECO:0000256" key="9">
    <source>
        <dbReference type="ARBA" id="ARBA00022989"/>
    </source>
</evidence>
<sequence>MADQAKKLPWDPWKNYDISQRELKAIRERAKMRDAMKAEWQKKVTDPYRGSHDGGHIFDPAVQRFMSMRATNFDHFKVTPKTTWFGFLYIVLPVGLLTYISTKDKEENEAKLRSGQVPYKDRLWKFMY</sequence>
<keyword evidence="6 14" id="KW-0812">Transmembrane</keyword>
<protein>
    <recommendedName>
        <fullName evidence="3">NADH dehydrogenase [ubiquinone] 1 beta subcomplex subunit 4</fullName>
    </recommendedName>
    <alternativeName>
        <fullName evidence="12">Complex I-B15</fullName>
    </alternativeName>
    <alternativeName>
        <fullName evidence="13">NADH-ubiquinone oxidoreductase B15 subunit</fullName>
    </alternativeName>
</protein>
<evidence type="ECO:0000256" key="13">
    <source>
        <dbReference type="ARBA" id="ARBA00030987"/>
    </source>
</evidence>
<dbReference type="STRING" id="400727.A0A2T7NUU2"/>
<comment type="similarity">
    <text evidence="2">Belongs to the complex I NDUFB4 subunit family.</text>
</comment>
<evidence type="ECO:0000313" key="15">
    <source>
        <dbReference type="EMBL" id="PVD24906.1"/>
    </source>
</evidence>
<dbReference type="Proteomes" id="UP000245119">
    <property type="component" value="Linkage Group LG9"/>
</dbReference>
<evidence type="ECO:0000313" key="16">
    <source>
        <dbReference type="Proteomes" id="UP000245119"/>
    </source>
</evidence>
<evidence type="ECO:0000256" key="8">
    <source>
        <dbReference type="ARBA" id="ARBA00022982"/>
    </source>
</evidence>
<dbReference type="AlphaFoldDB" id="A0A2T7NUU2"/>
<keyword evidence="11 14" id="KW-0472">Membrane</keyword>
<evidence type="ECO:0000256" key="11">
    <source>
        <dbReference type="ARBA" id="ARBA00023136"/>
    </source>
</evidence>
<proteinExistence type="inferred from homology"/>
<comment type="subcellular location">
    <subcellularLocation>
        <location evidence="1">Mitochondrion inner membrane</location>
        <topology evidence="1">Single-pass membrane protein</topology>
    </subcellularLocation>
</comment>
<keyword evidence="16" id="KW-1185">Reference proteome</keyword>
<evidence type="ECO:0000256" key="6">
    <source>
        <dbReference type="ARBA" id="ARBA00022692"/>
    </source>
</evidence>
<dbReference type="PANTHER" id="PTHR15469">
    <property type="entry name" value="NADH-UBIQUINONE OXIDOREDUCTASE B15 SUBUNIT"/>
    <property type="match status" value="1"/>
</dbReference>
<evidence type="ECO:0000256" key="3">
    <source>
        <dbReference type="ARBA" id="ARBA00018681"/>
    </source>
</evidence>
<keyword evidence="7" id="KW-0999">Mitochondrion inner membrane</keyword>
<organism evidence="15 16">
    <name type="scientific">Pomacea canaliculata</name>
    <name type="common">Golden apple snail</name>
    <dbReference type="NCBI Taxonomy" id="400727"/>
    <lineage>
        <taxon>Eukaryota</taxon>
        <taxon>Metazoa</taxon>
        <taxon>Spiralia</taxon>
        <taxon>Lophotrochozoa</taxon>
        <taxon>Mollusca</taxon>
        <taxon>Gastropoda</taxon>
        <taxon>Caenogastropoda</taxon>
        <taxon>Architaenioglossa</taxon>
        <taxon>Ampullarioidea</taxon>
        <taxon>Ampullariidae</taxon>
        <taxon>Pomacea</taxon>
    </lineage>
</organism>
<gene>
    <name evidence="15" type="ORF">C0Q70_15399</name>
</gene>
<feature type="transmembrane region" description="Helical" evidence="14">
    <location>
        <begin position="84"/>
        <end position="102"/>
    </location>
</feature>
<keyword evidence="4" id="KW-0813">Transport</keyword>
<dbReference type="PANTHER" id="PTHR15469:SF0">
    <property type="entry name" value="NADH DEHYDROGENASE [UBIQUINONE] 1 BETA SUBCOMPLEX SUBUNIT 4"/>
    <property type="match status" value="1"/>
</dbReference>
<evidence type="ECO:0000256" key="12">
    <source>
        <dbReference type="ARBA" id="ARBA00030212"/>
    </source>
</evidence>
<dbReference type="Pfam" id="PF07225">
    <property type="entry name" value="NDUF_B4"/>
    <property type="match status" value="1"/>
</dbReference>
<comment type="caution">
    <text evidence="15">The sequence shown here is derived from an EMBL/GenBank/DDBJ whole genome shotgun (WGS) entry which is preliminary data.</text>
</comment>
<evidence type="ECO:0000256" key="1">
    <source>
        <dbReference type="ARBA" id="ARBA00004434"/>
    </source>
</evidence>
<keyword evidence="5" id="KW-0679">Respiratory chain</keyword>
<reference evidence="15 16" key="1">
    <citation type="submission" date="2018-04" db="EMBL/GenBank/DDBJ databases">
        <title>The genome of golden apple snail Pomacea canaliculata provides insight into stress tolerance and invasive adaptation.</title>
        <authorList>
            <person name="Liu C."/>
            <person name="Liu B."/>
            <person name="Ren Y."/>
            <person name="Zhang Y."/>
            <person name="Wang H."/>
            <person name="Li S."/>
            <person name="Jiang F."/>
            <person name="Yin L."/>
            <person name="Zhang G."/>
            <person name="Qian W."/>
            <person name="Fan W."/>
        </authorList>
    </citation>
    <scope>NUCLEOTIDE SEQUENCE [LARGE SCALE GENOMIC DNA]</scope>
    <source>
        <strain evidence="15">SZHN2017</strain>
        <tissue evidence="15">Muscle</tissue>
    </source>
</reference>
<dbReference type="OMA" id="NPYRHAT"/>
<keyword evidence="9 14" id="KW-1133">Transmembrane helix</keyword>
<dbReference type="OrthoDB" id="5818798at2759"/>
<evidence type="ECO:0000256" key="5">
    <source>
        <dbReference type="ARBA" id="ARBA00022660"/>
    </source>
</evidence>